<evidence type="ECO:0000313" key="3">
    <source>
        <dbReference type="Proteomes" id="UP001304125"/>
    </source>
</evidence>
<organism evidence="2 3">
    <name type="scientific">Demequina capsici</name>
    <dbReference type="NCBI Taxonomy" id="3075620"/>
    <lineage>
        <taxon>Bacteria</taxon>
        <taxon>Bacillati</taxon>
        <taxon>Actinomycetota</taxon>
        <taxon>Actinomycetes</taxon>
        <taxon>Micrococcales</taxon>
        <taxon>Demequinaceae</taxon>
        <taxon>Demequina</taxon>
    </lineage>
</organism>
<evidence type="ECO:0000313" key="2">
    <source>
        <dbReference type="EMBL" id="WNM24753.1"/>
    </source>
</evidence>
<dbReference type="RefSeq" id="WP_313498973.1">
    <property type="nucleotide sequence ID" value="NZ_CP134879.1"/>
</dbReference>
<feature type="compositionally biased region" description="Basic and acidic residues" evidence="1">
    <location>
        <begin position="105"/>
        <end position="114"/>
    </location>
</feature>
<evidence type="ECO:0000256" key="1">
    <source>
        <dbReference type="SAM" id="MobiDB-lite"/>
    </source>
</evidence>
<dbReference type="EMBL" id="CP134879">
    <property type="protein sequence ID" value="WNM24753.1"/>
    <property type="molecule type" value="Genomic_DNA"/>
</dbReference>
<protein>
    <submittedName>
        <fullName evidence="2">Uncharacterized protein</fullName>
    </submittedName>
</protein>
<dbReference type="AlphaFoldDB" id="A0AA96F6H9"/>
<feature type="compositionally biased region" description="Basic and acidic residues" evidence="1">
    <location>
        <begin position="53"/>
        <end position="83"/>
    </location>
</feature>
<reference evidence="2 3" key="1">
    <citation type="submission" date="2023-09" db="EMBL/GenBank/DDBJ databases">
        <title>Demequina sp. a novel bacteria isolated from Capsicum annuum.</title>
        <authorList>
            <person name="Humaira Z."/>
            <person name="Lee J."/>
            <person name="Cho D."/>
        </authorList>
    </citation>
    <scope>NUCLEOTIDE SEQUENCE [LARGE SCALE GENOMIC DNA]</scope>
    <source>
        <strain evidence="2 3">OYTSA14</strain>
    </source>
</reference>
<proteinExistence type="predicted"/>
<sequence length="152" mass="15987">MAPEDAQGDDALLSALEQALAGEEPWRPRMDRVAPASAGRDEPSVGREVPSVGRDEPSAAREARHEAGHEAGQDGSRAGREVPSEGPRATLDRAAMPSPALPGRRPGEALETRTHPAAGVRALVRDCGTSRLDGRTHVLLISDQAPLVLGRV</sequence>
<name>A0AA96F6H9_9MICO</name>
<keyword evidence="3" id="KW-1185">Reference proteome</keyword>
<feature type="region of interest" description="Disordered" evidence="1">
    <location>
        <begin position="1"/>
        <end position="116"/>
    </location>
</feature>
<dbReference type="Proteomes" id="UP001304125">
    <property type="component" value="Chromosome"/>
</dbReference>
<accession>A0AA96F6H9</accession>
<gene>
    <name evidence="2" type="ORF">RN606_00965</name>
</gene>